<feature type="transmembrane region" description="Helical" evidence="26">
    <location>
        <begin position="141"/>
        <end position="160"/>
    </location>
</feature>
<dbReference type="GO" id="GO:1990529">
    <property type="term" value="C:glycosylphosphatidylinositol-mannosyltransferase I complex"/>
    <property type="evidence" value="ECO:0007669"/>
    <property type="project" value="TreeGrafter"/>
</dbReference>
<dbReference type="GO" id="GO:0016117">
    <property type="term" value="P:carotenoid biosynthetic process"/>
    <property type="evidence" value="ECO:0007669"/>
    <property type="project" value="UniProtKB-KW"/>
</dbReference>
<comment type="pathway">
    <text evidence="2">Glycolipid biosynthesis; glycosylphosphatidylinositol-anchor biosynthesis.</text>
</comment>
<comment type="similarity">
    <text evidence="7">Belongs to the PIGM family.</text>
</comment>
<dbReference type="Pfam" id="PF00494">
    <property type="entry name" value="SQS_PSY"/>
    <property type="match status" value="1"/>
</dbReference>
<keyword evidence="11" id="KW-0337">GPI-anchor biosynthesis</keyword>
<dbReference type="SUPFAM" id="SSF48576">
    <property type="entry name" value="Terpenoid synthases"/>
    <property type="match status" value="1"/>
</dbReference>
<comment type="pathway">
    <text evidence="3">Carotenoid biosynthesis; beta-carotene biosynthesis.</text>
</comment>
<dbReference type="SFLD" id="SFLDS00005">
    <property type="entry name" value="Isoprenoid_Synthase_Type_I"/>
    <property type="match status" value="1"/>
</dbReference>
<keyword evidence="13" id="KW-0808">Transferase</keyword>
<evidence type="ECO:0000256" key="3">
    <source>
        <dbReference type="ARBA" id="ARBA00005089"/>
    </source>
</evidence>
<dbReference type="UniPathway" id="UPA00196"/>
<comment type="similarity">
    <text evidence="6">In the C-terminal section; belongs to the phytoene/squalene synthase family.</text>
</comment>
<dbReference type="STRING" id="698492.A0A0E9NHX8"/>
<dbReference type="GO" id="GO:0005789">
    <property type="term" value="C:endoplasmic reticulum membrane"/>
    <property type="evidence" value="ECO:0007669"/>
    <property type="project" value="UniProtKB-SubCell"/>
</dbReference>
<feature type="transmembrane region" description="Helical" evidence="26">
    <location>
        <begin position="754"/>
        <end position="770"/>
    </location>
</feature>
<evidence type="ECO:0000256" key="18">
    <source>
        <dbReference type="ARBA" id="ARBA00023136"/>
    </source>
</evidence>
<feature type="transmembrane region" description="Helical" evidence="26">
    <location>
        <begin position="6"/>
        <end position="25"/>
    </location>
</feature>
<feature type="transmembrane region" description="Helical" evidence="26">
    <location>
        <begin position="985"/>
        <end position="1005"/>
    </location>
</feature>
<dbReference type="NCBIfam" id="TIGR03462">
    <property type="entry name" value="CarR_dom_SF"/>
    <property type="match status" value="2"/>
</dbReference>
<sequence length="1058" mass="118354">MGQLTYFQVHLLFTLPPLLLLQLLYQPLRTPQDTIKWSFLILIAVIYTTPWDNYIIYHDAWWYCPTCVVGTIGWVPIEEYLFFVVQTWGVGTLFSLLTRVERLPILDVRPMGNSVRVVPCAVLLAFGAWAYSLAIPGEKTFYMACIVAWISPVLAFLWYLSASYTLRRPLSFILSLTLPTVYLWVVDTVAMRAGVWHISERTSLEWEVWRGMPVEEAVFFAVTTGVVVLGCSAFDLAAALLHTYADVAPALKGVDTTPSFSLSYFGALVRALLTHEFGQLDELLVDDIASSIDILREASSSFYTSSFVFGPEMRQNLCVVYAFCRVTDDVADEASHGTVEERKKKLGEMKRWVADTFPSREELEVGEVKKIEGEVKHENPAFRTLGRLLRTKIPKEPLLELFQGYEWDLEGKRKVHTESDLLKYSSYVASTVAEICVWLMLPNTNESCGPMPRAEVMQKAREMGLVLQLVNISRDILTDAAMGRCYVPFTYTSPGELPELLALASHNPPGPALERVVRQNGLAGRCKSWARRMLGVAGGMYEGSWTAIGSLPRGCRPGVRSACEAYWAIGGEVGRVCKEGGDGVYPMRARIGRWKRLWIVVKAIYRPEISVAEWGMGWKGVGSVGGMMWAAGVMRAVLLCYGMWQDAHSPLKYTDIDYQVFTDAAKYVWRGGSPYERDTYRYTPLLAWMVVPTAWGGAWTAWGKVLFAVGDLVAGYCTIRILQLRGMRTARALNFSALWLLNPLVAVISTRGNAEGLLGAMVVGSLLAVVKKRTHTAGVLMGLAVHFKIYPIVYVPAVLVAMDESYEGSVEAPAGEGVKTEVDGEEEVSKEEKAWVEKGLAWVNPSRFNFAFASAVTFVGLTCGMYYLYDAEFLEHTYFHHLKRSDHRHNFSPYQLLLYLSASPAIKASQWIPFHSFAFVPQLLLSCVVLPFAFAGRDLPGTMFAQTFAFVAFNKVCTSQYFMWYLVLLPLYLPNSPLLTKPYKGLAALALWVGAQAVWLHRAYALEFLGENTFFPGLWVAGMLFFGVNVWILGVVVGKLGGPGMWDKRGVVRKIYWG</sequence>
<keyword evidence="15" id="KW-0125">Carotenoid biosynthesis</keyword>
<evidence type="ECO:0000256" key="14">
    <source>
        <dbReference type="ARBA" id="ARBA00022692"/>
    </source>
</evidence>
<keyword evidence="28" id="KW-1185">Reference proteome</keyword>
<evidence type="ECO:0000256" key="5">
    <source>
        <dbReference type="ARBA" id="ARBA00008247"/>
    </source>
</evidence>
<comment type="pathway">
    <text evidence="4">Carotenoid biosynthesis; phytoene biosynthesis; all-trans-phytoene from geranylgeranyl diphosphate: step 1/1.</text>
</comment>
<feature type="transmembrane region" description="Helical" evidence="26">
    <location>
        <begin position="218"/>
        <end position="241"/>
    </location>
</feature>
<reference evidence="27 28" key="2">
    <citation type="journal article" date="2014" name="J. Gen. Appl. Microbiol.">
        <title>The early diverging ascomycetous budding yeast Saitoella complicata has three histone deacetylases belonging to the Clr6, Hos2, and Rpd3 lineages.</title>
        <authorList>
            <person name="Nishida H."/>
            <person name="Matsumoto T."/>
            <person name="Kondo S."/>
            <person name="Hamamoto M."/>
            <person name="Yoshikawa H."/>
        </authorList>
    </citation>
    <scope>NUCLEOTIDE SEQUENCE [LARGE SCALE GENOMIC DNA]</scope>
    <source>
        <strain evidence="27 28">NRRL Y-17804</strain>
    </source>
</reference>
<evidence type="ECO:0000256" key="9">
    <source>
        <dbReference type="ARBA" id="ARBA00013797"/>
    </source>
</evidence>
<evidence type="ECO:0000256" key="25">
    <source>
        <dbReference type="ARBA" id="ARBA00032997"/>
    </source>
</evidence>
<evidence type="ECO:0000256" key="22">
    <source>
        <dbReference type="ARBA" id="ARBA00029313"/>
    </source>
</evidence>
<dbReference type="PANTHER" id="PTHR12886:SF0">
    <property type="entry name" value="GPI MANNOSYLTRANSFERASE 1"/>
    <property type="match status" value="1"/>
</dbReference>
<evidence type="ECO:0000256" key="16">
    <source>
        <dbReference type="ARBA" id="ARBA00022824"/>
    </source>
</evidence>
<dbReference type="EMBL" id="BACD03000021">
    <property type="protein sequence ID" value="GAO49306.1"/>
    <property type="molecule type" value="Genomic_DNA"/>
</dbReference>
<evidence type="ECO:0000256" key="24">
    <source>
        <dbReference type="ARBA" id="ARBA00030167"/>
    </source>
</evidence>
<feature type="transmembrane region" description="Helical" evidence="26">
    <location>
        <begin position="1017"/>
        <end position="1038"/>
    </location>
</feature>
<feature type="transmembrane region" description="Helical" evidence="26">
    <location>
        <begin position="948"/>
        <end position="973"/>
    </location>
</feature>
<feature type="transmembrane region" description="Helical" evidence="26">
    <location>
        <begin position="117"/>
        <end position="135"/>
    </location>
</feature>
<gene>
    <name evidence="27" type="ORF">G7K_3457-t1</name>
</gene>
<dbReference type="CDD" id="cd00683">
    <property type="entry name" value="Trans_IPPS_HH"/>
    <property type="match status" value="1"/>
</dbReference>
<evidence type="ECO:0000256" key="23">
    <source>
        <dbReference type="ARBA" id="ARBA00029335"/>
    </source>
</evidence>
<dbReference type="UniPathway" id="UPA00799">
    <property type="reaction ID" value="UER00773"/>
</dbReference>
<evidence type="ECO:0000256" key="20">
    <source>
        <dbReference type="ARBA" id="ARBA00023268"/>
    </source>
</evidence>
<feature type="transmembrane region" description="Helical" evidence="26">
    <location>
        <begin position="37"/>
        <end position="56"/>
    </location>
</feature>
<comment type="function">
    <text evidence="21">Mannosyltransferase involved in glycosylphosphatidylinositol-anchor biosynthesis. Transfers the first alpha-1,4-mannose to GlcN-acyl-PI during GPI precursor assembly. Required for cell wall integrity.</text>
</comment>
<dbReference type="InterPro" id="IPR007704">
    <property type="entry name" value="PIG-M"/>
</dbReference>
<dbReference type="EC" id="5.5.1.19" evidence="8"/>
<dbReference type="AlphaFoldDB" id="A0A0E9NHX8"/>
<evidence type="ECO:0000256" key="15">
    <source>
        <dbReference type="ARBA" id="ARBA00022746"/>
    </source>
</evidence>
<evidence type="ECO:0000256" key="19">
    <source>
        <dbReference type="ARBA" id="ARBA00023235"/>
    </source>
</evidence>
<keyword evidence="18 26" id="KW-0472">Membrane</keyword>
<dbReference type="PANTHER" id="PTHR12886">
    <property type="entry name" value="PIG-M MANNOSYLTRANSFERASE"/>
    <property type="match status" value="1"/>
</dbReference>
<dbReference type="InterPro" id="IPR033904">
    <property type="entry name" value="Trans_IPPS_HH"/>
</dbReference>
<dbReference type="GO" id="GO:0051996">
    <property type="term" value="F:squalene synthase [NAD(P)H] activity"/>
    <property type="evidence" value="ECO:0007669"/>
    <property type="project" value="InterPro"/>
</dbReference>
<dbReference type="Proteomes" id="UP000033140">
    <property type="component" value="Unassembled WGS sequence"/>
</dbReference>
<dbReference type="InterPro" id="IPR008949">
    <property type="entry name" value="Isoprenoid_synthase_dom_sf"/>
</dbReference>
<dbReference type="GO" id="GO:0004376">
    <property type="term" value="F:GPI mannosyltransferase activity"/>
    <property type="evidence" value="ECO:0007669"/>
    <property type="project" value="InterPro"/>
</dbReference>
<dbReference type="InterPro" id="IPR044843">
    <property type="entry name" value="Trans_IPPS_bact-type"/>
</dbReference>
<dbReference type="SFLD" id="SFLDG01212">
    <property type="entry name" value="Phytoene_synthase_like"/>
    <property type="match status" value="1"/>
</dbReference>
<evidence type="ECO:0000256" key="4">
    <source>
        <dbReference type="ARBA" id="ARBA00005172"/>
    </source>
</evidence>
<evidence type="ECO:0000256" key="21">
    <source>
        <dbReference type="ARBA" id="ARBA00025399"/>
    </source>
</evidence>
<reference evidence="27 28" key="1">
    <citation type="journal article" date="2011" name="J. Gen. Appl. Microbiol.">
        <title>Draft genome sequencing of the enigmatic yeast Saitoella complicata.</title>
        <authorList>
            <person name="Nishida H."/>
            <person name="Hamamoto M."/>
            <person name="Sugiyama J."/>
        </authorList>
    </citation>
    <scope>NUCLEOTIDE SEQUENCE [LARGE SCALE GENOMIC DNA]</scope>
    <source>
        <strain evidence="27 28">NRRL Y-17804</strain>
    </source>
</reference>
<evidence type="ECO:0000256" key="2">
    <source>
        <dbReference type="ARBA" id="ARBA00004687"/>
    </source>
</evidence>
<protein>
    <recommendedName>
        <fullName evidence="10">Bifunctional lycopene cyclase/phytoene synthase</fullName>
        <ecNumber evidence="8">5.5.1.19</ecNumber>
    </recommendedName>
    <alternativeName>
        <fullName evidence="9">GPI mannosyltransferase 1</fullName>
    </alternativeName>
    <alternativeName>
        <fullName evidence="25">GPI mannosyltransferase I</fullName>
    </alternativeName>
    <alternativeName>
        <fullName evidence="24">Glycosylphosphatidylinositol-anchor biosynthesis protein 14</fullName>
    </alternativeName>
</protein>
<evidence type="ECO:0000256" key="8">
    <source>
        <dbReference type="ARBA" id="ARBA00012242"/>
    </source>
</evidence>
<feature type="transmembrane region" description="Helical" evidence="26">
    <location>
        <begin position="850"/>
        <end position="869"/>
    </location>
</feature>
<dbReference type="InterPro" id="IPR017825">
    <property type="entry name" value="Lycopene_cyclase_dom"/>
</dbReference>
<dbReference type="GO" id="GO:0016872">
    <property type="term" value="F:intramolecular lyase activity"/>
    <property type="evidence" value="ECO:0007669"/>
    <property type="project" value="InterPro"/>
</dbReference>
<dbReference type="InterPro" id="IPR019845">
    <property type="entry name" value="Squalene/phytoene_synthase_CS"/>
</dbReference>
<organism evidence="27 28">
    <name type="scientific">Saitoella complicata (strain BCRC 22490 / CBS 7301 / JCM 7358 / NBRC 10748 / NRRL Y-17804)</name>
    <dbReference type="NCBI Taxonomy" id="698492"/>
    <lineage>
        <taxon>Eukaryota</taxon>
        <taxon>Fungi</taxon>
        <taxon>Dikarya</taxon>
        <taxon>Ascomycota</taxon>
        <taxon>Taphrinomycotina</taxon>
        <taxon>Taphrinomycotina incertae sedis</taxon>
        <taxon>Saitoella</taxon>
    </lineage>
</organism>
<dbReference type="GO" id="GO:0051751">
    <property type="term" value="F:alpha-1,4-mannosyltransferase activity"/>
    <property type="evidence" value="ECO:0007669"/>
    <property type="project" value="InterPro"/>
</dbReference>
<dbReference type="GO" id="GO:0045436">
    <property type="term" value="F:lycopene beta cyclase activity"/>
    <property type="evidence" value="ECO:0007669"/>
    <property type="project" value="UniProtKB-ARBA"/>
</dbReference>
<evidence type="ECO:0000256" key="12">
    <source>
        <dbReference type="ARBA" id="ARBA00022676"/>
    </source>
</evidence>
<dbReference type="OMA" id="CIVAWIS"/>
<dbReference type="GO" id="GO:0004311">
    <property type="term" value="F:geranylgeranyl diphosphate synthase activity"/>
    <property type="evidence" value="ECO:0007669"/>
    <property type="project" value="InterPro"/>
</dbReference>
<dbReference type="InterPro" id="IPR002060">
    <property type="entry name" value="Squ/phyt_synthse"/>
</dbReference>
<evidence type="ECO:0000256" key="1">
    <source>
        <dbReference type="ARBA" id="ARBA00004477"/>
    </source>
</evidence>
<evidence type="ECO:0000256" key="6">
    <source>
        <dbReference type="ARBA" id="ARBA00008406"/>
    </source>
</evidence>
<keyword evidence="17 26" id="KW-1133">Transmembrane helix</keyword>
<evidence type="ECO:0000256" key="11">
    <source>
        <dbReference type="ARBA" id="ARBA00022502"/>
    </source>
</evidence>
<feature type="transmembrane region" description="Helical" evidence="26">
    <location>
        <begin position="777"/>
        <end position="802"/>
    </location>
</feature>
<evidence type="ECO:0000256" key="10">
    <source>
        <dbReference type="ARBA" id="ARBA00018909"/>
    </source>
</evidence>
<evidence type="ECO:0000256" key="13">
    <source>
        <dbReference type="ARBA" id="ARBA00022679"/>
    </source>
</evidence>
<comment type="catalytic activity">
    <reaction evidence="23">
        <text>all-trans-lycopene = gamma-carotene</text>
        <dbReference type="Rhea" id="RHEA:32219"/>
        <dbReference type="ChEBI" id="CHEBI:15948"/>
        <dbReference type="ChEBI" id="CHEBI:27740"/>
        <dbReference type="EC" id="5.5.1.19"/>
    </reaction>
</comment>
<keyword evidence="19" id="KW-0413">Isomerase</keyword>
<evidence type="ECO:0000256" key="17">
    <source>
        <dbReference type="ARBA" id="ARBA00022989"/>
    </source>
</evidence>
<dbReference type="PROSITE" id="PS01045">
    <property type="entry name" value="SQUALEN_PHYTOEN_SYN_2"/>
    <property type="match status" value="1"/>
</dbReference>
<comment type="catalytic activity">
    <reaction evidence="22">
        <text>gamma-carotene = all-trans-beta-carotene</text>
        <dbReference type="Rhea" id="RHEA:32239"/>
        <dbReference type="ChEBI" id="CHEBI:17579"/>
        <dbReference type="ChEBI" id="CHEBI:27740"/>
        <dbReference type="EC" id="5.5.1.19"/>
    </reaction>
</comment>
<comment type="similarity">
    <text evidence="5">In the N-terminal section; belongs to the lycopene beta-cyclase family.</text>
</comment>
<feature type="transmembrane region" description="Helical" evidence="26">
    <location>
        <begin position="80"/>
        <end position="97"/>
    </location>
</feature>
<keyword evidence="16" id="KW-0256">Endoplasmic reticulum</keyword>
<dbReference type="Pfam" id="PF05007">
    <property type="entry name" value="Mannosyl_trans"/>
    <property type="match status" value="1"/>
</dbReference>
<feature type="transmembrane region" description="Helical" evidence="26">
    <location>
        <begin position="917"/>
        <end position="936"/>
    </location>
</feature>
<proteinExistence type="inferred from homology"/>
<keyword evidence="20" id="KW-0511">Multifunctional enzyme</keyword>
<evidence type="ECO:0000256" key="7">
    <source>
        <dbReference type="ARBA" id="ARBA00011071"/>
    </source>
</evidence>
<name>A0A0E9NHX8_SAICN</name>
<dbReference type="SFLD" id="SFLDG01018">
    <property type="entry name" value="Squalene/Phytoene_Synthase_Lik"/>
    <property type="match status" value="1"/>
</dbReference>
<evidence type="ECO:0000313" key="27">
    <source>
        <dbReference type="EMBL" id="GAO49306.1"/>
    </source>
</evidence>
<dbReference type="GO" id="GO:0006506">
    <property type="term" value="P:GPI anchor biosynthetic process"/>
    <property type="evidence" value="ECO:0007669"/>
    <property type="project" value="UniProtKB-UniPathway"/>
</dbReference>
<dbReference type="Gene3D" id="1.10.600.10">
    <property type="entry name" value="Farnesyl Diphosphate Synthase"/>
    <property type="match status" value="1"/>
</dbReference>
<keyword evidence="12" id="KW-0328">Glycosyltransferase</keyword>
<comment type="caution">
    <text evidence="27">The sequence shown here is derived from an EMBL/GenBank/DDBJ whole genome shotgun (WGS) entry which is preliminary data.</text>
</comment>
<keyword evidence="14 26" id="KW-0812">Transmembrane</keyword>
<evidence type="ECO:0000313" key="28">
    <source>
        <dbReference type="Proteomes" id="UP000033140"/>
    </source>
</evidence>
<dbReference type="UniPathway" id="UPA00802"/>
<accession>A0A0E9NHX8</accession>
<comment type="subcellular location">
    <subcellularLocation>
        <location evidence="1">Endoplasmic reticulum membrane</location>
        <topology evidence="1">Multi-pass membrane protein</topology>
    </subcellularLocation>
</comment>
<reference evidence="27 28" key="3">
    <citation type="journal article" date="2015" name="Genome Announc.">
        <title>Draft Genome Sequence of the Archiascomycetous Yeast Saitoella complicata.</title>
        <authorList>
            <person name="Yamauchi K."/>
            <person name="Kondo S."/>
            <person name="Hamamoto M."/>
            <person name="Takahashi Y."/>
            <person name="Ogura Y."/>
            <person name="Hayashi T."/>
            <person name="Nishida H."/>
        </authorList>
    </citation>
    <scope>NUCLEOTIDE SEQUENCE [LARGE SCALE GENOMIC DNA]</scope>
    <source>
        <strain evidence="27 28">NRRL Y-17804</strain>
    </source>
</reference>
<feature type="transmembrane region" description="Helical" evidence="26">
    <location>
        <begin position="172"/>
        <end position="198"/>
    </location>
</feature>
<evidence type="ECO:0000256" key="26">
    <source>
        <dbReference type="SAM" id="Phobius"/>
    </source>
</evidence>